<feature type="domain" description="RNA polymerase sigma-70 region 2" evidence="4">
    <location>
        <begin position="31"/>
        <end position="100"/>
    </location>
</feature>
<dbReference type="InterPro" id="IPR039425">
    <property type="entry name" value="RNA_pol_sigma-70-like"/>
</dbReference>
<dbReference type="Pfam" id="PF04542">
    <property type="entry name" value="Sigma70_r2"/>
    <property type="match status" value="1"/>
</dbReference>
<dbReference type="PANTHER" id="PTHR43133:SF46">
    <property type="entry name" value="RNA POLYMERASE SIGMA-70 FACTOR ECF SUBFAMILY"/>
    <property type="match status" value="1"/>
</dbReference>
<sequence length="256" mass="27230">MFRAVPSESPPPDAVLLRAVARGDTDALAALYDRHAGWLLVRLGRRCGDGELAGEVTQDTFLTVWRTAAAFADTGGGSAGGWLWTIAARRLVDAQRSAARAARGLAAAGAPVPSAASAPSAEEHVLAGGLEPDVLRERLAGVGGLPERITEGGREGGSAVPDAAMYSRRNEITDRDFFLLNAWSGLDGSTCGRGTVTETAVEVWMLPFMRDVYLGPEDRQTKEVRAALARIEAMPPPERAAFLTRYLACDRGAELR</sequence>
<dbReference type="InterPro" id="IPR013325">
    <property type="entry name" value="RNA_pol_sigma_r2"/>
</dbReference>
<keyword evidence="6" id="KW-1185">Reference proteome</keyword>
<dbReference type="AlphaFoldDB" id="A0A7K0CJL0"/>
<keyword evidence="3" id="KW-0804">Transcription</keyword>
<dbReference type="GO" id="GO:0006352">
    <property type="term" value="P:DNA-templated transcription initiation"/>
    <property type="evidence" value="ECO:0007669"/>
    <property type="project" value="InterPro"/>
</dbReference>
<accession>A0A7K0CJL0</accession>
<reference evidence="5 6" key="1">
    <citation type="submission" date="2019-10" db="EMBL/GenBank/DDBJ databases">
        <title>Streptomyces smaragdinus sp. nov. and Streptomyces fabii sp. nov., isolated from the gut of fungus growing-termite Macrotermes natalensis.</title>
        <authorList>
            <person name="Schwitalla J."/>
            <person name="Benndorf R."/>
            <person name="Martin K."/>
            <person name="De Beer W."/>
            <person name="Kaster A.-K."/>
            <person name="Vollmers J."/>
            <person name="Poulsen M."/>
            <person name="Beemelmanns C."/>
        </authorList>
    </citation>
    <scope>NUCLEOTIDE SEQUENCE [LARGE SCALE GENOMIC DNA]</scope>
    <source>
        <strain evidence="5 6">RB5</strain>
    </source>
</reference>
<dbReference type="GO" id="GO:0016987">
    <property type="term" value="F:sigma factor activity"/>
    <property type="evidence" value="ECO:0007669"/>
    <property type="project" value="UniProtKB-KW"/>
</dbReference>
<evidence type="ECO:0000313" key="6">
    <source>
        <dbReference type="Proteomes" id="UP000466345"/>
    </source>
</evidence>
<dbReference type="PANTHER" id="PTHR43133">
    <property type="entry name" value="RNA POLYMERASE ECF-TYPE SIGMA FACTO"/>
    <property type="match status" value="1"/>
</dbReference>
<comment type="caution">
    <text evidence="5">The sequence shown here is derived from an EMBL/GenBank/DDBJ whole genome shotgun (WGS) entry which is preliminary data.</text>
</comment>
<dbReference type="Gene3D" id="1.10.1740.10">
    <property type="match status" value="1"/>
</dbReference>
<organism evidence="5 6">
    <name type="scientific">Streptomyces smaragdinus</name>
    <dbReference type="NCBI Taxonomy" id="2585196"/>
    <lineage>
        <taxon>Bacteria</taxon>
        <taxon>Bacillati</taxon>
        <taxon>Actinomycetota</taxon>
        <taxon>Actinomycetes</taxon>
        <taxon>Kitasatosporales</taxon>
        <taxon>Streptomycetaceae</taxon>
        <taxon>Streptomyces</taxon>
    </lineage>
</organism>
<proteinExistence type="predicted"/>
<keyword evidence="1" id="KW-0805">Transcription regulation</keyword>
<dbReference type="EMBL" id="WEGJ01000014">
    <property type="protein sequence ID" value="MQY13675.1"/>
    <property type="molecule type" value="Genomic_DNA"/>
</dbReference>
<dbReference type="InterPro" id="IPR007627">
    <property type="entry name" value="RNA_pol_sigma70_r2"/>
</dbReference>
<evidence type="ECO:0000256" key="3">
    <source>
        <dbReference type="ARBA" id="ARBA00023163"/>
    </source>
</evidence>
<evidence type="ECO:0000256" key="2">
    <source>
        <dbReference type="ARBA" id="ARBA00023082"/>
    </source>
</evidence>
<keyword evidence="2" id="KW-0731">Sigma factor</keyword>
<protein>
    <recommendedName>
        <fullName evidence="4">RNA polymerase sigma-70 region 2 domain-containing protein</fullName>
    </recommendedName>
</protein>
<evidence type="ECO:0000259" key="4">
    <source>
        <dbReference type="Pfam" id="PF04542"/>
    </source>
</evidence>
<dbReference type="SUPFAM" id="SSF88946">
    <property type="entry name" value="Sigma2 domain of RNA polymerase sigma factors"/>
    <property type="match status" value="1"/>
</dbReference>
<dbReference type="Proteomes" id="UP000466345">
    <property type="component" value="Unassembled WGS sequence"/>
</dbReference>
<gene>
    <name evidence="5" type="ORF">SRB5_38250</name>
</gene>
<evidence type="ECO:0000256" key="1">
    <source>
        <dbReference type="ARBA" id="ARBA00023015"/>
    </source>
</evidence>
<name>A0A7K0CJL0_9ACTN</name>
<evidence type="ECO:0000313" key="5">
    <source>
        <dbReference type="EMBL" id="MQY13675.1"/>
    </source>
</evidence>